<organism evidence="1 2">
    <name type="scientific">Romanomermis culicivorax</name>
    <name type="common">Nematode worm</name>
    <dbReference type="NCBI Taxonomy" id="13658"/>
    <lineage>
        <taxon>Eukaryota</taxon>
        <taxon>Metazoa</taxon>
        <taxon>Ecdysozoa</taxon>
        <taxon>Nematoda</taxon>
        <taxon>Enoplea</taxon>
        <taxon>Dorylaimia</taxon>
        <taxon>Mermithida</taxon>
        <taxon>Mermithoidea</taxon>
        <taxon>Mermithidae</taxon>
        <taxon>Romanomermis</taxon>
    </lineage>
</organism>
<dbReference type="WBParaSite" id="nRc.2.0.1.t46594-RA">
    <property type="protein sequence ID" value="nRc.2.0.1.t46594-RA"/>
    <property type="gene ID" value="nRc.2.0.1.g46594"/>
</dbReference>
<name>A0A915L6E4_ROMCU</name>
<sequence>MSTDRFYVRCRSRSPVSYRIRRSLSFDPYIFRRSDSFASYDQHVRRSFTPAREKLSETAHQYYFTPPYEYHVPRLARRDTASDYFYSTYREGSSNPFRVSTHVLDDRPFRSNPKYNIYVPSGWSTPLYKYMNPHFFRTYSYSGDHYFDNHSLTTTLKPILTRAYAPSYLSSYDASYRPSYTTGQIYYYQADSKKWDDYKWKSWYDRGSILGGYKNYYGETGLRHFAGFTPRLSQHYCTAVWDGRSSLKSKPLDPAVRLRVFSKVDDRDRDSFSLTQTSISTLEQFYNDSPSRSWPPIIRHRQFVGRR</sequence>
<evidence type="ECO:0000313" key="1">
    <source>
        <dbReference type="Proteomes" id="UP000887565"/>
    </source>
</evidence>
<keyword evidence="1" id="KW-1185">Reference proteome</keyword>
<proteinExistence type="predicted"/>
<reference evidence="2" key="1">
    <citation type="submission" date="2022-11" db="UniProtKB">
        <authorList>
            <consortium name="WormBaseParasite"/>
        </authorList>
    </citation>
    <scope>IDENTIFICATION</scope>
</reference>
<evidence type="ECO:0000313" key="2">
    <source>
        <dbReference type="WBParaSite" id="nRc.2.0.1.t46594-RA"/>
    </source>
</evidence>
<accession>A0A915L6E4</accession>
<protein>
    <submittedName>
        <fullName evidence="2">Uncharacterized protein</fullName>
    </submittedName>
</protein>
<dbReference type="AlphaFoldDB" id="A0A915L6E4"/>
<dbReference type="Proteomes" id="UP000887565">
    <property type="component" value="Unplaced"/>
</dbReference>